<keyword evidence="2" id="KW-1185">Reference proteome</keyword>
<protein>
    <submittedName>
        <fullName evidence="1">Uncharacterized protein</fullName>
    </submittedName>
</protein>
<reference evidence="2" key="1">
    <citation type="submission" date="2016-06" db="EMBL/GenBank/DDBJ databases">
        <title>Parallel loss of symbiosis genes in relatives of nitrogen-fixing non-legume Parasponia.</title>
        <authorList>
            <person name="Van Velzen R."/>
            <person name="Holmer R."/>
            <person name="Bu F."/>
            <person name="Rutten L."/>
            <person name="Van Zeijl A."/>
            <person name="Liu W."/>
            <person name="Santuari L."/>
            <person name="Cao Q."/>
            <person name="Sharma T."/>
            <person name="Shen D."/>
            <person name="Roswanjaya Y."/>
            <person name="Wardhani T."/>
            <person name="Kalhor M.S."/>
            <person name="Jansen J."/>
            <person name="Van den Hoogen J."/>
            <person name="Gungor B."/>
            <person name="Hartog M."/>
            <person name="Hontelez J."/>
            <person name="Verver J."/>
            <person name="Yang W.-C."/>
            <person name="Schijlen E."/>
            <person name="Repin R."/>
            <person name="Schilthuizen M."/>
            <person name="Schranz E."/>
            <person name="Heidstra R."/>
            <person name="Miyata K."/>
            <person name="Fedorova E."/>
            <person name="Kohlen W."/>
            <person name="Bisseling T."/>
            <person name="Smit S."/>
            <person name="Geurts R."/>
        </authorList>
    </citation>
    <scope>NUCLEOTIDE SEQUENCE [LARGE SCALE GENOMIC DNA]</scope>
    <source>
        <strain evidence="2">cv. RG33-2</strain>
    </source>
</reference>
<accession>A0A2P5FQI1</accession>
<dbReference type="Proteomes" id="UP000237000">
    <property type="component" value="Unassembled WGS sequence"/>
</dbReference>
<comment type="caution">
    <text evidence="1">The sequence shown here is derived from an EMBL/GenBank/DDBJ whole genome shotgun (WGS) entry which is preliminary data.</text>
</comment>
<evidence type="ECO:0000313" key="1">
    <source>
        <dbReference type="EMBL" id="POO00056.1"/>
    </source>
</evidence>
<dbReference type="AlphaFoldDB" id="A0A2P5FQI1"/>
<name>A0A2P5FQI1_TREOI</name>
<gene>
    <name evidence="1" type="ORF">TorRG33x02_041830</name>
</gene>
<dbReference type="EMBL" id="JXTC01000015">
    <property type="protein sequence ID" value="POO00056.1"/>
    <property type="molecule type" value="Genomic_DNA"/>
</dbReference>
<organism evidence="1 2">
    <name type="scientific">Trema orientale</name>
    <name type="common">Charcoal tree</name>
    <name type="synonym">Celtis orientalis</name>
    <dbReference type="NCBI Taxonomy" id="63057"/>
    <lineage>
        <taxon>Eukaryota</taxon>
        <taxon>Viridiplantae</taxon>
        <taxon>Streptophyta</taxon>
        <taxon>Embryophyta</taxon>
        <taxon>Tracheophyta</taxon>
        <taxon>Spermatophyta</taxon>
        <taxon>Magnoliopsida</taxon>
        <taxon>eudicotyledons</taxon>
        <taxon>Gunneridae</taxon>
        <taxon>Pentapetalae</taxon>
        <taxon>rosids</taxon>
        <taxon>fabids</taxon>
        <taxon>Rosales</taxon>
        <taxon>Cannabaceae</taxon>
        <taxon>Trema</taxon>
    </lineage>
</organism>
<evidence type="ECO:0000313" key="2">
    <source>
        <dbReference type="Proteomes" id="UP000237000"/>
    </source>
</evidence>
<sequence length="104" mass="12044">MAISFLLSSAKEYTHKPNLVQSFPQGWSYNGSGESLAQLKETLVAVKFPLSFVFSVAVYIQLPYKSVYKYLKKKKMSVKIVDQSWSNRNSHQKLQQIQKKCFLY</sequence>
<dbReference type="InParanoid" id="A0A2P5FQI1"/>
<proteinExistence type="predicted"/>